<feature type="chain" id="PRO_5039003985" evidence="1">
    <location>
        <begin position="26"/>
        <end position="630"/>
    </location>
</feature>
<dbReference type="Pfam" id="PF00395">
    <property type="entry name" value="SLH"/>
    <property type="match status" value="2"/>
</dbReference>
<reference evidence="3 4" key="1">
    <citation type="submission" date="2018-05" db="EMBL/GenBank/DDBJ databases">
        <title>Genomic Encyclopedia of Type Strains, Phase III (KMG-III): the genomes of soil and plant-associated and newly described type strains.</title>
        <authorList>
            <person name="Whitman W."/>
        </authorList>
    </citation>
    <scope>NUCLEOTIDE SEQUENCE [LARGE SCALE GENOMIC DNA]</scope>
    <source>
        <strain evidence="3 4">CECT 5696</strain>
    </source>
</reference>
<dbReference type="Proteomes" id="UP000246635">
    <property type="component" value="Unassembled WGS sequence"/>
</dbReference>
<dbReference type="EMBL" id="QGTQ01000001">
    <property type="protein sequence ID" value="PWW08512.1"/>
    <property type="molecule type" value="Genomic_DNA"/>
</dbReference>
<proteinExistence type="predicted"/>
<feature type="signal peptide" evidence="1">
    <location>
        <begin position="1"/>
        <end position="25"/>
    </location>
</feature>
<dbReference type="InterPro" id="IPR001119">
    <property type="entry name" value="SLH_dom"/>
</dbReference>
<keyword evidence="4" id="KW-1185">Reference proteome</keyword>
<protein>
    <submittedName>
        <fullName evidence="3">S-layer family protein</fullName>
    </submittedName>
</protein>
<organism evidence="3 4">
    <name type="scientific">Paenibacillus cellulosilyticus</name>
    <dbReference type="NCBI Taxonomy" id="375489"/>
    <lineage>
        <taxon>Bacteria</taxon>
        <taxon>Bacillati</taxon>
        <taxon>Bacillota</taxon>
        <taxon>Bacilli</taxon>
        <taxon>Bacillales</taxon>
        <taxon>Paenibacillaceae</taxon>
        <taxon>Paenibacillus</taxon>
    </lineage>
</organism>
<dbReference type="InterPro" id="IPR008964">
    <property type="entry name" value="Invasin/intimin_cell_adhesion"/>
</dbReference>
<evidence type="ECO:0000256" key="1">
    <source>
        <dbReference type="SAM" id="SignalP"/>
    </source>
</evidence>
<keyword evidence="1" id="KW-0732">Signal</keyword>
<sequence>MKAWSNKPWKLLLTLVLLSVTWSVAVPEVHASPVNVQQESGSRTKQAIVEKWLQYRPLGTDGNYMSADNIYETTPQLTAPYAKGSIKHEYIEDGIKAANFVRYLAGLPDDLEADWSIEEQEQAAALLSAVNNQLLHGQEKPADMEQSLFDLGNVGTQRSNLIRGSKTFYNHVLGYMSDSDGVNIGTVGHRRWILNPLMAKTMFGMIYSAPDAKGSSSPFAAMYALNQDRDKAEVSYDYVAWPSAGFFPQELFATRDAWSVSLNTDKYDRKRTEDIKVTLIRERDGRTWQFDSSNKDTAGNYFSVETSGYGIPFSVIFRPDDIGAFSEDDTFKVAITGLYDTAGQAAKVQFQTTFFNLLSSPIARYTIQLHKGETLQLGTRSGARTDGVDYVSGNSSVAAIDASGVIKAVAPGSTWVSVDSYTGMLNRVNIVVADKTATEQVSKWAVKDYALAKSNGLVDKPHDHSYQTPISRYDFAALAIQMLETATSQYLYTEEIGIGHSPFKDVDDWRITWANLNGIIQGTGQNKFSPTNTITREQAATLMLNVYKQAQRILGKDEIVWEDIPRTVAAFTDDRAIAKWAKENVYRATELTIMKGTGSNQFTPKGKLTYEQTFVLLQNVFDLIEKQKNV</sequence>
<evidence type="ECO:0000259" key="2">
    <source>
        <dbReference type="PROSITE" id="PS51272"/>
    </source>
</evidence>
<dbReference type="OrthoDB" id="1766522at2"/>
<dbReference type="SUPFAM" id="SSF49373">
    <property type="entry name" value="Invasin/intimin cell-adhesion fragments"/>
    <property type="match status" value="1"/>
</dbReference>
<dbReference type="Gene3D" id="2.60.40.1080">
    <property type="match status" value="1"/>
</dbReference>
<dbReference type="AlphaFoldDB" id="A0A2V2Z136"/>
<comment type="caution">
    <text evidence="3">The sequence shown here is derived from an EMBL/GenBank/DDBJ whole genome shotgun (WGS) entry which is preliminary data.</text>
</comment>
<accession>A0A2V2Z136</accession>
<gene>
    <name evidence="3" type="ORF">DFQ01_101235</name>
</gene>
<dbReference type="PROSITE" id="PS51272">
    <property type="entry name" value="SLH"/>
    <property type="match status" value="2"/>
</dbReference>
<name>A0A2V2Z136_9BACL</name>
<dbReference type="RefSeq" id="WP_110042042.1">
    <property type="nucleotide sequence ID" value="NZ_CP054613.1"/>
</dbReference>
<feature type="domain" description="SLH" evidence="2">
    <location>
        <begin position="568"/>
        <end position="630"/>
    </location>
</feature>
<feature type="domain" description="SLH" evidence="2">
    <location>
        <begin position="489"/>
        <end position="557"/>
    </location>
</feature>
<evidence type="ECO:0000313" key="3">
    <source>
        <dbReference type="EMBL" id="PWW08512.1"/>
    </source>
</evidence>
<evidence type="ECO:0000313" key="4">
    <source>
        <dbReference type="Proteomes" id="UP000246635"/>
    </source>
</evidence>